<evidence type="ECO:0000313" key="2">
    <source>
        <dbReference type="EMBL" id="SJZ69105.1"/>
    </source>
</evidence>
<organism evidence="2 3">
    <name type="scientific">Anaerorhabdus furcosa</name>
    <dbReference type="NCBI Taxonomy" id="118967"/>
    <lineage>
        <taxon>Bacteria</taxon>
        <taxon>Bacillati</taxon>
        <taxon>Bacillota</taxon>
        <taxon>Erysipelotrichia</taxon>
        <taxon>Erysipelotrichales</taxon>
        <taxon>Erysipelotrichaceae</taxon>
        <taxon>Anaerorhabdus</taxon>
    </lineage>
</organism>
<evidence type="ECO:0000259" key="1">
    <source>
        <dbReference type="Pfam" id="PF00899"/>
    </source>
</evidence>
<sequence length="241" mass="26637">MSNPLERVELLVGKEKVDSLRKATVLIVGVGGVGSYAAESLSRSGVGKLILVDHDVVASSNLNRQILATYETIGKPKTECMKERIHSFNLDCEVVCINEFFSVELESIFAQKIDYVIDAIDTVTAKLDLIEMCHRFKVPCISSLGMANRFNPSKVIQTTLDKTTYDPLAKALRDLAKKRNIKYKIHVTFSEEIPLKQNVEINPDGKTRKERIPPASIVFVPAASGLLCASIVTRYLLGLGK</sequence>
<dbReference type="InterPro" id="IPR045886">
    <property type="entry name" value="ThiF/MoeB/HesA"/>
</dbReference>
<dbReference type="STRING" id="118967.SAMN02745191_1352"/>
<dbReference type="AlphaFoldDB" id="A0A1T4MQP7"/>
<dbReference type="GO" id="GO:0061504">
    <property type="term" value="P:cyclic threonylcarbamoyladenosine biosynthetic process"/>
    <property type="evidence" value="ECO:0007669"/>
    <property type="project" value="TreeGrafter"/>
</dbReference>
<name>A0A1T4MQP7_9FIRM</name>
<dbReference type="GO" id="GO:0008641">
    <property type="term" value="F:ubiquitin-like modifier activating enzyme activity"/>
    <property type="evidence" value="ECO:0007669"/>
    <property type="project" value="InterPro"/>
</dbReference>
<dbReference type="CDD" id="cd00755">
    <property type="entry name" value="YgdL_like"/>
    <property type="match status" value="1"/>
</dbReference>
<reference evidence="3" key="1">
    <citation type="submission" date="2017-02" db="EMBL/GenBank/DDBJ databases">
        <authorList>
            <person name="Varghese N."/>
            <person name="Submissions S."/>
        </authorList>
    </citation>
    <scope>NUCLEOTIDE SEQUENCE [LARGE SCALE GENOMIC DNA]</scope>
    <source>
        <strain evidence="3">ATCC 25662</strain>
    </source>
</reference>
<dbReference type="GO" id="GO:0061503">
    <property type="term" value="F:tRNA threonylcarbamoyladenosine dehydratase"/>
    <property type="evidence" value="ECO:0007669"/>
    <property type="project" value="TreeGrafter"/>
</dbReference>
<keyword evidence="3" id="KW-1185">Reference proteome</keyword>
<dbReference type="Pfam" id="PF00899">
    <property type="entry name" value="ThiF"/>
    <property type="match status" value="1"/>
</dbReference>
<dbReference type="SUPFAM" id="SSF69572">
    <property type="entry name" value="Activating enzymes of the ubiquitin-like proteins"/>
    <property type="match status" value="1"/>
</dbReference>
<dbReference type="InterPro" id="IPR035985">
    <property type="entry name" value="Ubiquitin-activating_enz"/>
</dbReference>
<dbReference type="EMBL" id="FUWY01000003">
    <property type="protein sequence ID" value="SJZ69105.1"/>
    <property type="molecule type" value="Genomic_DNA"/>
</dbReference>
<dbReference type="PANTHER" id="PTHR43267">
    <property type="entry name" value="TRNA THREONYLCARBAMOYLADENOSINE DEHYDRATASE"/>
    <property type="match status" value="1"/>
</dbReference>
<accession>A0A1T4MQP7</accession>
<dbReference type="PANTHER" id="PTHR43267:SF1">
    <property type="entry name" value="TRNA THREONYLCARBAMOYLADENOSINE DEHYDRATASE"/>
    <property type="match status" value="1"/>
</dbReference>
<dbReference type="InterPro" id="IPR000594">
    <property type="entry name" value="ThiF_NAD_FAD-bd"/>
</dbReference>
<gene>
    <name evidence="2" type="ORF">SAMN02745191_1352</name>
</gene>
<dbReference type="Proteomes" id="UP000243297">
    <property type="component" value="Unassembled WGS sequence"/>
</dbReference>
<dbReference type="Gene3D" id="3.40.50.720">
    <property type="entry name" value="NAD(P)-binding Rossmann-like Domain"/>
    <property type="match status" value="1"/>
</dbReference>
<feature type="domain" description="THIF-type NAD/FAD binding fold" evidence="1">
    <location>
        <begin position="11"/>
        <end position="238"/>
    </location>
</feature>
<dbReference type="RefSeq" id="WP_078711757.1">
    <property type="nucleotide sequence ID" value="NZ_FUWY01000003.1"/>
</dbReference>
<dbReference type="OrthoDB" id="9804150at2"/>
<proteinExistence type="predicted"/>
<evidence type="ECO:0000313" key="3">
    <source>
        <dbReference type="Proteomes" id="UP000243297"/>
    </source>
</evidence>
<protein>
    <submittedName>
        <fullName evidence="2">tRNA A37 threonylcarbamoyladenosine dehydratase</fullName>
    </submittedName>
</protein>